<keyword evidence="3" id="KW-1185">Reference proteome</keyword>
<reference evidence="2" key="2">
    <citation type="submission" date="2023-01" db="EMBL/GenBank/DDBJ databases">
        <authorList>
            <person name="Sun Q."/>
            <person name="Evtushenko L."/>
        </authorList>
    </citation>
    <scope>NUCLEOTIDE SEQUENCE</scope>
    <source>
        <strain evidence="2">VKM Ac-1069</strain>
    </source>
</reference>
<evidence type="ECO:0008006" key="4">
    <source>
        <dbReference type="Google" id="ProtNLM"/>
    </source>
</evidence>
<comment type="caution">
    <text evidence="2">The sequence shown here is derived from an EMBL/GenBank/DDBJ whole genome shotgun (WGS) entry which is preliminary data.</text>
</comment>
<dbReference type="AlphaFoldDB" id="A0A9W6L3W7"/>
<dbReference type="EMBL" id="BSFQ01000010">
    <property type="protein sequence ID" value="GLL11809.1"/>
    <property type="molecule type" value="Genomic_DNA"/>
</dbReference>
<keyword evidence="1" id="KW-0812">Transmembrane</keyword>
<sequence length="201" mass="21037">MGPDEIPAVERRRRGLPRRRTDRIEDVVAVLLCGLGVVAMVLAGLVGTAAHGAVSARAYQEAADRSRVVVAVVEPVDLAGSTEGVGPGTRRATATWTAPDGTARAGEVTIPMSAKAGSAVPVWVDRAGMPAPAPTSPRAGLLVGVVAAGWVAVAGVLLLLAAWRLVQRWTARRNDAEWTRRWAEVEPEWSGRTAGPADRTG</sequence>
<keyword evidence="1" id="KW-1133">Transmembrane helix</keyword>
<proteinExistence type="predicted"/>
<dbReference type="InterPro" id="IPR039708">
    <property type="entry name" value="MT1774/Rv1733c-like"/>
</dbReference>
<gene>
    <name evidence="2" type="ORF">GCM10017577_29500</name>
</gene>
<keyword evidence="1" id="KW-0472">Membrane</keyword>
<dbReference type="Proteomes" id="UP001143463">
    <property type="component" value="Unassembled WGS sequence"/>
</dbReference>
<reference evidence="2" key="1">
    <citation type="journal article" date="2014" name="Int. J. Syst. Evol. Microbiol.">
        <title>Complete genome sequence of Corynebacterium casei LMG S-19264T (=DSM 44701T), isolated from a smear-ripened cheese.</title>
        <authorList>
            <consortium name="US DOE Joint Genome Institute (JGI-PGF)"/>
            <person name="Walter F."/>
            <person name="Albersmeier A."/>
            <person name="Kalinowski J."/>
            <person name="Ruckert C."/>
        </authorList>
    </citation>
    <scope>NUCLEOTIDE SEQUENCE</scope>
    <source>
        <strain evidence="2">VKM Ac-1069</strain>
    </source>
</reference>
<feature type="transmembrane region" description="Helical" evidence="1">
    <location>
        <begin position="139"/>
        <end position="163"/>
    </location>
</feature>
<evidence type="ECO:0000313" key="2">
    <source>
        <dbReference type="EMBL" id="GLL11809.1"/>
    </source>
</evidence>
<name>A0A9W6L3W7_9PSEU</name>
<evidence type="ECO:0000256" key="1">
    <source>
        <dbReference type="SAM" id="Phobius"/>
    </source>
</evidence>
<dbReference type="PANTHER" id="PTHR42305">
    <property type="entry name" value="MEMBRANE PROTEIN RV1733C-RELATED"/>
    <property type="match status" value="1"/>
</dbReference>
<protein>
    <recommendedName>
        <fullName evidence="4">Integral membrane protein</fullName>
    </recommendedName>
</protein>
<feature type="transmembrane region" description="Helical" evidence="1">
    <location>
        <begin position="27"/>
        <end position="50"/>
    </location>
</feature>
<organism evidence="2 3">
    <name type="scientific">Pseudonocardia halophobica</name>
    <dbReference type="NCBI Taxonomy" id="29401"/>
    <lineage>
        <taxon>Bacteria</taxon>
        <taxon>Bacillati</taxon>
        <taxon>Actinomycetota</taxon>
        <taxon>Actinomycetes</taxon>
        <taxon>Pseudonocardiales</taxon>
        <taxon>Pseudonocardiaceae</taxon>
        <taxon>Pseudonocardia</taxon>
    </lineage>
</organism>
<accession>A0A9W6L3W7</accession>
<evidence type="ECO:0000313" key="3">
    <source>
        <dbReference type="Proteomes" id="UP001143463"/>
    </source>
</evidence>
<dbReference type="PANTHER" id="PTHR42305:SF1">
    <property type="entry name" value="MEMBRANE PROTEIN RV1733C-RELATED"/>
    <property type="match status" value="1"/>
</dbReference>